<evidence type="ECO:0000259" key="1">
    <source>
        <dbReference type="PROSITE" id="PS51301"/>
    </source>
</evidence>
<keyword evidence="3" id="KW-1185">Reference proteome</keyword>
<protein>
    <submittedName>
        <fullName evidence="2">KilA-N domain-containing protein</fullName>
    </submittedName>
</protein>
<dbReference type="SUPFAM" id="SSF54616">
    <property type="entry name" value="DNA-binding domain of Mlu1-box binding protein MBP1"/>
    <property type="match status" value="1"/>
</dbReference>
<organism evidence="2 3">
    <name type="scientific">Azorhizophilus paspali</name>
    <name type="common">Azotobacter paspali</name>
    <dbReference type="NCBI Taxonomy" id="69963"/>
    <lineage>
        <taxon>Bacteria</taxon>
        <taxon>Pseudomonadati</taxon>
        <taxon>Pseudomonadota</taxon>
        <taxon>Gammaproteobacteria</taxon>
        <taxon>Pseudomonadales</taxon>
        <taxon>Pseudomonadaceae</taxon>
        <taxon>Azorhizophilus</taxon>
    </lineage>
</organism>
<dbReference type="EMBL" id="JBHLSS010000094">
    <property type="protein sequence ID" value="MFC0710718.1"/>
    <property type="molecule type" value="Genomic_DNA"/>
</dbReference>
<name>A0ABV6SNE8_AZOPA</name>
<accession>A0ABV6SNE8</accession>
<reference evidence="2 3" key="1">
    <citation type="submission" date="2024-09" db="EMBL/GenBank/DDBJ databases">
        <authorList>
            <person name="Sun Q."/>
            <person name="Mori K."/>
        </authorList>
    </citation>
    <scope>NUCLEOTIDE SEQUENCE [LARGE SCALE GENOMIC DNA]</scope>
    <source>
        <strain evidence="2 3">NCAIM B.01794</strain>
    </source>
</reference>
<dbReference type="InterPro" id="IPR036887">
    <property type="entry name" value="HTH_APSES_sf"/>
</dbReference>
<sequence length="198" mass="22103">MSNVIPLHYQGHQIRFNTDGWLHATEISARFGREPYEWLRLPDTVGYLVALARALGAETKTGIFEELNKINGLDSSKASTQAKILRLSKATGLVKTRAGAPETGGGTWLHPKLAVAFARWLNVDFAVWCDLQIDALLHGGGAIRQHYESACRNLEIGQGKASISASELARWRWRKPGLEHEFDHWRNQLQMTLGFDAA</sequence>
<dbReference type="RefSeq" id="WP_376947084.1">
    <property type="nucleotide sequence ID" value="NZ_CP171449.1"/>
</dbReference>
<evidence type="ECO:0000313" key="3">
    <source>
        <dbReference type="Proteomes" id="UP001589891"/>
    </source>
</evidence>
<dbReference type="Pfam" id="PF04383">
    <property type="entry name" value="KilA-N"/>
    <property type="match status" value="1"/>
</dbReference>
<dbReference type="InterPro" id="IPR017880">
    <property type="entry name" value="KilA_N"/>
</dbReference>
<evidence type="ECO:0000313" key="2">
    <source>
        <dbReference type="EMBL" id="MFC0710718.1"/>
    </source>
</evidence>
<comment type="caution">
    <text evidence="2">The sequence shown here is derived from an EMBL/GenBank/DDBJ whole genome shotgun (WGS) entry which is preliminary data.</text>
</comment>
<dbReference type="SMART" id="SM01252">
    <property type="entry name" value="KilA-N"/>
    <property type="match status" value="1"/>
</dbReference>
<feature type="domain" description="KilA-N" evidence="1">
    <location>
        <begin position="3"/>
        <end position="136"/>
    </location>
</feature>
<dbReference type="PROSITE" id="PS51301">
    <property type="entry name" value="KILA_N"/>
    <property type="match status" value="1"/>
</dbReference>
<gene>
    <name evidence="2" type="ORF">ACFFGX_14570</name>
</gene>
<proteinExistence type="predicted"/>
<dbReference type="InterPro" id="IPR018004">
    <property type="entry name" value="KilA/APSES_HTH"/>
</dbReference>
<dbReference type="Proteomes" id="UP001589891">
    <property type="component" value="Unassembled WGS sequence"/>
</dbReference>